<dbReference type="NCBIfam" id="TIGR01681">
    <property type="entry name" value="HAD-SF-IIIC"/>
    <property type="match status" value="1"/>
</dbReference>
<dbReference type="InterPro" id="IPR036412">
    <property type="entry name" value="HAD-like_sf"/>
</dbReference>
<dbReference type="InterPro" id="IPR036514">
    <property type="entry name" value="SGNH_hydro_sf"/>
</dbReference>
<dbReference type="InterPro" id="IPR000182">
    <property type="entry name" value="GNAT_dom"/>
</dbReference>
<dbReference type="Pfam" id="PF21211">
    <property type="entry name" value="FkbH_N"/>
    <property type="match status" value="1"/>
</dbReference>
<reference evidence="2 3" key="1">
    <citation type="journal article" date="2008" name="Proc. Natl. Acad. Sci. U.S.A.">
        <title>Niche adaptation and genome expansion in the chlorophyll d-producing cyanobacterium Acaryochloris marina.</title>
        <authorList>
            <person name="Swingley W.D."/>
            <person name="Chen M."/>
            <person name="Cheung P.C."/>
            <person name="Conrad A.L."/>
            <person name="Dejesa L.C."/>
            <person name="Hao J."/>
            <person name="Honchak B.M."/>
            <person name="Karbach L.E."/>
            <person name="Kurdoglu A."/>
            <person name="Lahiri S."/>
            <person name="Mastrian S.D."/>
            <person name="Miyashita H."/>
            <person name="Page L."/>
            <person name="Ramakrishna P."/>
            <person name="Satoh S."/>
            <person name="Sattley W.M."/>
            <person name="Shimada Y."/>
            <person name="Taylor H.L."/>
            <person name="Tomo T."/>
            <person name="Tsuchiya T."/>
            <person name="Wang Z.T."/>
            <person name="Raymond J."/>
            <person name="Mimuro M."/>
            <person name="Blankenship R.E."/>
            <person name="Touchman J.W."/>
        </authorList>
    </citation>
    <scope>NUCLEOTIDE SEQUENCE [LARGE SCALE GENOMIC DNA]</scope>
    <source>
        <strain evidence="3">MBIC 11017</strain>
    </source>
</reference>
<dbReference type="Gene3D" id="3.40.50.1000">
    <property type="entry name" value="HAD superfamily/HAD-like"/>
    <property type="match status" value="1"/>
</dbReference>
<dbReference type="Gene3D" id="3.40.630.30">
    <property type="match status" value="1"/>
</dbReference>
<keyword evidence="3" id="KW-1185">Reference proteome</keyword>
<dbReference type="GO" id="GO:0016747">
    <property type="term" value="F:acyltransferase activity, transferring groups other than amino-acyl groups"/>
    <property type="evidence" value="ECO:0007669"/>
    <property type="project" value="InterPro"/>
</dbReference>
<dbReference type="PROSITE" id="PS51186">
    <property type="entry name" value="GNAT"/>
    <property type="match status" value="1"/>
</dbReference>
<dbReference type="InterPro" id="IPR023214">
    <property type="entry name" value="HAD_sf"/>
</dbReference>
<dbReference type="InterPro" id="IPR016181">
    <property type="entry name" value="Acyl_CoA_acyltransferase"/>
</dbReference>
<dbReference type="InterPro" id="IPR049369">
    <property type="entry name" value="BF1531-like_N"/>
</dbReference>
<proteinExistence type="predicted"/>
<dbReference type="NCBIfam" id="TIGR01686">
    <property type="entry name" value="FkbH"/>
    <property type="match status" value="1"/>
</dbReference>
<protein>
    <submittedName>
        <fullName evidence="2">FkbH domain protein</fullName>
    </submittedName>
</protein>
<accession>B0C823</accession>
<organism evidence="2 3">
    <name type="scientific">Acaryochloris marina (strain MBIC 11017)</name>
    <dbReference type="NCBI Taxonomy" id="329726"/>
    <lineage>
        <taxon>Bacteria</taxon>
        <taxon>Bacillati</taxon>
        <taxon>Cyanobacteriota</taxon>
        <taxon>Cyanophyceae</taxon>
        <taxon>Acaryochloridales</taxon>
        <taxon>Acaryochloridaceae</taxon>
        <taxon>Acaryochloris</taxon>
    </lineage>
</organism>
<dbReference type="EMBL" id="CP000828">
    <property type="protein sequence ID" value="ABW27707.1"/>
    <property type="molecule type" value="Genomic_DNA"/>
</dbReference>
<dbReference type="SUPFAM" id="SSF55729">
    <property type="entry name" value="Acyl-CoA N-acyltransferases (Nat)"/>
    <property type="match status" value="1"/>
</dbReference>
<dbReference type="HOGENOM" id="CLU_018095_1_1_3"/>
<name>B0C823_ACAM1</name>
<evidence type="ECO:0000313" key="3">
    <source>
        <dbReference type="Proteomes" id="UP000000268"/>
    </source>
</evidence>
<dbReference type="STRING" id="329726.AM1_2707"/>
<feature type="domain" description="N-acetyltransferase" evidence="1">
    <location>
        <begin position="453"/>
        <end position="613"/>
    </location>
</feature>
<dbReference type="OrthoDB" id="504230at2"/>
<dbReference type="AlphaFoldDB" id="B0C823"/>
<dbReference type="SUPFAM" id="SSF56784">
    <property type="entry name" value="HAD-like"/>
    <property type="match status" value="1"/>
</dbReference>
<dbReference type="RefSeq" id="WP_012163156.1">
    <property type="nucleotide sequence ID" value="NC_009925.1"/>
</dbReference>
<evidence type="ECO:0000313" key="2">
    <source>
        <dbReference type="EMBL" id="ABW27707.1"/>
    </source>
</evidence>
<gene>
    <name evidence="2" type="ordered locus">AM1_2707</name>
</gene>
<dbReference type="InterPro" id="IPR010037">
    <property type="entry name" value="FkbH_domain"/>
</dbReference>
<evidence type="ECO:0000259" key="1">
    <source>
        <dbReference type="PROSITE" id="PS51186"/>
    </source>
</evidence>
<dbReference type="InterPro" id="IPR010033">
    <property type="entry name" value="HAD_SF_ppase_IIIC"/>
</dbReference>
<dbReference type="Gene3D" id="3.40.50.1110">
    <property type="entry name" value="SGNH hydrolase"/>
    <property type="match status" value="1"/>
</dbReference>
<dbReference type="Proteomes" id="UP000000268">
    <property type="component" value="Chromosome"/>
</dbReference>
<dbReference type="KEGG" id="amr:AM1_2707"/>
<dbReference type="eggNOG" id="COG3882">
    <property type="taxonomic scope" value="Bacteria"/>
</dbReference>
<sequence length="617" mass="70038">MLDADLKSQLREAQTQTDIFKILKQVNSTDLSSSDYFFISRTLNKTNVESSLKIAYFSNYTIAPLPSFIEVQSAFHTIGVRSYVGEYNQHYQEILNPTSSALSFKPDIAFLLLSLHELCPTLLNSFTSLTDQHKLDQKNVILEHIVDWVNLTVEKTNATVFVSNFLQPTFPSLGIADSQQGYSENEFYIELNLALQKKFRENPRVYIFDIDKLAARYGKEGAINPKMFFMAKVIWHEKFLPTIAQEFIRYITSFLGQTKKCLVLDLDNTLWGGVIGEDGIDGLKVGTGDPVSEAYLAFQYKIAALKNRGVILGICSKNNQADALEVFDKKVDMPLKLTDFSASEINWEPKYINIKNIAKKLNIGTESILFIDDNPVECSLVSQALPEVTTVQLPADPALYATILDNILVFEKFNVLSDDRNKAQQYSQNEQRQEEKERIGDLNTYLHSLETKIKIRLATDQDLPRVHQLFSKTNQFNLTTIRYSMSDIEDFHKNEQDSIIVISVQDKFGDLGTVGLCLLKNQEHQLVIDSFILSCRAMGRGVETALLNYVKREYLSGHPSLKLIGSYIPTNKNMPTKDFFEAQGLTLITENSSGERYYEMLSDDALEIPCPWINVID</sequence>